<feature type="transmembrane region" description="Helical" evidence="1">
    <location>
        <begin position="70"/>
        <end position="95"/>
    </location>
</feature>
<protein>
    <recommendedName>
        <fullName evidence="4">Yip1 domain-containing protein</fullName>
    </recommendedName>
</protein>
<evidence type="ECO:0000313" key="2">
    <source>
        <dbReference type="EMBL" id="QQR36055.1"/>
    </source>
</evidence>
<feature type="transmembrane region" description="Helical" evidence="1">
    <location>
        <begin position="40"/>
        <end position="58"/>
    </location>
</feature>
<keyword evidence="1" id="KW-1133">Transmembrane helix</keyword>
<accession>A0ABX7C073</accession>
<feature type="transmembrane region" description="Helical" evidence="1">
    <location>
        <begin position="107"/>
        <end position="129"/>
    </location>
</feature>
<keyword evidence="3" id="KW-1185">Reference proteome</keyword>
<reference evidence="2 3" key="1">
    <citation type="submission" date="2021-01" db="EMBL/GenBank/DDBJ databases">
        <title>Genome seq and assembly of Devosia sp. G19.</title>
        <authorList>
            <person name="Chhetri G."/>
        </authorList>
    </citation>
    <scope>NUCLEOTIDE SEQUENCE [LARGE SCALE GENOMIC DNA]</scope>
    <source>
        <strain evidence="2 3">G19</strain>
    </source>
</reference>
<evidence type="ECO:0000313" key="3">
    <source>
        <dbReference type="Proteomes" id="UP000595460"/>
    </source>
</evidence>
<proteinExistence type="predicted"/>
<dbReference type="EMBL" id="CP068047">
    <property type="protein sequence ID" value="QQR36055.1"/>
    <property type="molecule type" value="Genomic_DNA"/>
</dbReference>
<organism evidence="2 3">
    <name type="scientific">Devosia oryziradicis</name>
    <dbReference type="NCBI Taxonomy" id="2801335"/>
    <lineage>
        <taxon>Bacteria</taxon>
        <taxon>Pseudomonadati</taxon>
        <taxon>Pseudomonadota</taxon>
        <taxon>Alphaproteobacteria</taxon>
        <taxon>Hyphomicrobiales</taxon>
        <taxon>Devosiaceae</taxon>
        <taxon>Devosia</taxon>
    </lineage>
</organism>
<feature type="transmembrane region" description="Helical" evidence="1">
    <location>
        <begin position="175"/>
        <end position="196"/>
    </location>
</feature>
<dbReference type="RefSeq" id="WP_201656875.1">
    <property type="nucleotide sequence ID" value="NZ_CP068047.1"/>
</dbReference>
<evidence type="ECO:0000256" key="1">
    <source>
        <dbReference type="SAM" id="Phobius"/>
    </source>
</evidence>
<evidence type="ECO:0008006" key="4">
    <source>
        <dbReference type="Google" id="ProtNLM"/>
    </source>
</evidence>
<keyword evidence="1" id="KW-0472">Membrane</keyword>
<gene>
    <name evidence="2" type="ORF">JI749_17275</name>
</gene>
<name>A0ABX7C073_9HYPH</name>
<keyword evidence="1" id="KW-0812">Transmembrane</keyword>
<sequence>MAQPTTTFLDELMDAARGCVALLLGRRDASGYFDFSQRGLVGSFIALVLGIGLTALGPQPLSAPAGTVTAGAAMAVVIFEGLIVAVQFGVAWLVLRQLGRGDGLVPFMVVQNWGILFQAILAEFIILAFGPPIAVEGDVAQLTNGSLPLGILAIMVFIIAINVGRLILTLRPLHVALFVGAQFGAMLVLPPLLGAFL</sequence>
<feature type="transmembrane region" description="Helical" evidence="1">
    <location>
        <begin position="149"/>
        <end position="168"/>
    </location>
</feature>
<dbReference type="Proteomes" id="UP000595460">
    <property type="component" value="Chromosome"/>
</dbReference>